<organism evidence="9 10">
    <name type="scientific">Loxodonta africana</name>
    <name type="common">African elephant</name>
    <dbReference type="NCBI Taxonomy" id="9785"/>
    <lineage>
        <taxon>Eukaryota</taxon>
        <taxon>Metazoa</taxon>
        <taxon>Chordata</taxon>
        <taxon>Craniata</taxon>
        <taxon>Vertebrata</taxon>
        <taxon>Euteleostomi</taxon>
        <taxon>Mammalia</taxon>
        <taxon>Eutheria</taxon>
        <taxon>Afrotheria</taxon>
        <taxon>Proboscidea</taxon>
        <taxon>Elephantidae</taxon>
        <taxon>Loxodonta</taxon>
    </lineage>
</organism>
<dbReference type="GO" id="GO:0008270">
    <property type="term" value="F:zinc ion binding"/>
    <property type="evidence" value="ECO:0007669"/>
    <property type="project" value="UniProtKB-KW"/>
</dbReference>
<dbReference type="InterPro" id="IPR001841">
    <property type="entry name" value="Znf_RING"/>
</dbReference>
<feature type="coiled-coil region" evidence="5">
    <location>
        <begin position="192"/>
        <end position="219"/>
    </location>
</feature>
<feature type="domain" description="B30.2/SPRY" evidence="8">
    <location>
        <begin position="270"/>
        <end position="464"/>
    </location>
</feature>
<evidence type="ECO:0000259" key="6">
    <source>
        <dbReference type="PROSITE" id="PS50089"/>
    </source>
</evidence>
<dbReference type="OMA" id="FHFNFAF"/>
<dbReference type="InterPro" id="IPR013320">
    <property type="entry name" value="ConA-like_dom_sf"/>
</dbReference>
<dbReference type="PANTHER" id="PTHR24103">
    <property type="entry name" value="E3 UBIQUITIN-PROTEIN LIGASE TRIM"/>
    <property type="match status" value="1"/>
</dbReference>
<dbReference type="InterPro" id="IPR000315">
    <property type="entry name" value="Znf_B-box"/>
</dbReference>
<keyword evidence="2 4" id="KW-0863">Zinc-finger</keyword>
<name>G3U9B0_LOXAF</name>
<dbReference type="PROSITE" id="PS50089">
    <property type="entry name" value="ZF_RING_2"/>
    <property type="match status" value="1"/>
</dbReference>
<evidence type="ECO:0000256" key="5">
    <source>
        <dbReference type="SAM" id="Coils"/>
    </source>
</evidence>
<dbReference type="Ensembl" id="ENSLAFT00000035869.1">
    <property type="protein sequence ID" value="ENSLAFP00000024418.1"/>
    <property type="gene ID" value="ENSLAFG00000027538.1"/>
</dbReference>
<evidence type="ECO:0000256" key="4">
    <source>
        <dbReference type="PROSITE-ProRule" id="PRU00024"/>
    </source>
</evidence>
<dbReference type="InterPro" id="IPR013083">
    <property type="entry name" value="Znf_RING/FYVE/PHD"/>
</dbReference>
<evidence type="ECO:0000256" key="2">
    <source>
        <dbReference type="ARBA" id="ARBA00022771"/>
    </source>
</evidence>
<protein>
    <recommendedName>
        <fullName evidence="11">Tripartite motif containing 77</fullName>
    </recommendedName>
</protein>
<dbReference type="HOGENOM" id="CLU_013137_0_3_1"/>
<dbReference type="InterPro" id="IPR003877">
    <property type="entry name" value="SPRY_dom"/>
</dbReference>
<sequence>LLRNKYSNFLQNEFFCSICMRYFIDPVTIGCGHSFCRPCLCIRWEEAPNPPCCPVCMESSYEMNFKTNIVLKTQVFLARRARLSYLPSSAQQMCGIHMKTKNFFCEVVKDILCLLCCKSKEHKAHRHCSIDWTAEEYRQKLLKQMRAVWEKTQENQRNLNRETSKIRTWEGYVNLHRKMIHAEYRKVHLLLYEEEQKYLERLEKESKEIFQQLQESENTMALKGKILRGMYEELKEMCHKPDMELLQHFTDLMKRSELVQLHVPQPVNPEISSWPITGLINRLTRFQVHISLDHEIVTSHVPVFEDLRHVLFSGDHLDVDHNSTRSKSFLAWGAQTFISGKYYWEVDVGPCWNGVIGLCNDSWTMRNDMLLSSEGIFLLFCVKENNQYSLFTSSPLLPQCVKRPLGHVGVFLDYEHGVVSFVNVNNGTLICSLLSCSFSSPLRPFLCCGPQGSRTALRAAQAWVPG</sequence>
<dbReference type="SMART" id="SM00449">
    <property type="entry name" value="SPRY"/>
    <property type="match status" value="1"/>
</dbReference>
<dbReference type="PRINTS" id="PR01407">
    <property type="entry name" value="BUTYPHLNCDUF"/>
</dbReference>
<dbReference type="Proteomes" id="UP000007646">
    <property type="component" value="Unassembled WGS sequence"/>
</dbReference>
<evidence type="ECO:0000259" key="7">
    <source>
        <dbReference type="PROSITE" id="PS50119"/>
    </source>
</evidence>
<dbReference type="SUPFAM" id="SSF57850">
    <property type="entry name" value="RING/U-box"/>
    <property type="match status" value="1"/>
</dbReference>
<dbReference type="PROSITE" id="PS00518">
    <property type="entry name" value="ZF_RING_1"/>
    <property type="match status" value="1"/>
</dbReference>
<dbReference type="InterPro" id="IPR001870">
    <property type="entry name" value="B30.2/SPRY"/>
</dbReference>
<accession>G3U9B0</accession>
<dbReference type="SUPFAM" id="SSF57845">
    <property type="entry name" value="B-box zinc-binding domain"/>
    <property type="match status" value="1"/>
</dbReference>
<dbReference type="eggNOG" id="KOG2177">
    <property type="taxonomic scope" value="Eukaryota"/>
</dbReference>
<dbReference type="InterPro" id="IPR003879">
    <property type="entry name" value="Butyrophylin_SPRY"/>
</dbReference>
<dbReference type="SMART" id="SM00184">
    <property type="entry name" value="RING"/>
    <property type="match status" value="1"/>
</dbReference>
<evidence type="ECO:0000256" key="3">
    <source>
        <dbReference type="ARBA" id="ARBA00022833"/>
    </source>
</evidence>
<evidence type="ECO:0000313" key="9">
    <source>
        <dbReference type="Ensembl" id="ENSLAFP00000024418.1"/>
    </source>
</evidence>
<dbReference type="CDD" id="cd22249">
    <property type="entry name" value="UDM1_RNF168_RNF169-like"/>
    <property type="match status" value="1"/>
</dbReference>
<dbReference type="Gene3D" id="3.30.40.10">
    <property type="entry name" value="Zinc/RING finger domain, C3HC4 (zinc finger)"/>
    <property type="match status" value="1"/>
</dbReference>
<feature type="domain" description="RING-type" evidence="6">
    <location>
        <begin position="16"/>
        <end position="56"/>
    </location>
</feature>
<keyword evidence="10" id="KW-1185">Reference proteome</keyword>
<dbReference type="FunCoup" id="G3U9B0">
    <property type="interactions" value="18"/>
</dbReference>
<dbReference type="InParanoid" id="G3U9B0"/>
<dbReference type="Gene3D" id="3.30.160.60">
    <property type="entry name" value="Classic Zinc Finger"/>
    <property type="match status" value="1"/>
</dbReference>
<evidence type="ECO:0000313" key="10">
    <source>
        <dbReference type="Proteomes" id="UP000007646"/>
    </source>
</evidence>
<evidence type="ECO:0008006" key="11">
    <source>
        <dbReference type="Google" id="ProtNLM"/>
    </source>
</evidence>
<dbReference type="InterPro" id="IPR050143">
    <property type="entry name" value="TRIM/RBCC"/>
</dbReference>
<feature type="domain" description="B box-type" evidence="7">
    <location>
        <begin position="89"/>
        <end position="130"/>
    </location>
</feature>
<keyword evidence="5" id="KW-0175">Coiled coil</keyword>
<reference evidence="9" key="2">
    <citation type="submission" date="2025-08" db="UniProtKB">
        <authorList>
            <consortium name="Ensembl"/>
        </authorList>
    </citation>
    <scope>IDENTIFICATION</scope>
    <source>
        <strain evidence="9">Isolate ISIS603380</strain>
    </source>
</reference>
<dbReference type="Pfam" id="PF00622">
    <property type="entry name" value="SPRY"/>
    <property type="match status" value="1"/>
</dbReference>
<dbReference type="SUPFAM" id="SSF49899">
    <property type="entry name" value="Concanavalin A-like lectins/glucanases"/>
    <property type="match status" value="1"/>
</dbReference>
<dbReference type="InterPro" id="IPR017907">
    <property type="entry name" value="Znf_RING_CS"/>
</dbReference>
<dbReference type="Gene3D" id="2.60.120.920">
    <property type="match status" value="1"/>
</dbReference>
<dbReference type="AlphaFoldDB" id="G3U9B0"/>
<dbReference type="InterPro" id="IPR043136">
    <property type="entry name" value="B30.2/SPRY_sf"/>
</dbReference>
<dbReference type="PROSITE" id="PS50188">
    <property type="entry name" value="B302_SPRY"/>
    <property type="match status" value="1"/>
</dbReference>
<dbReference type="CDD" id="cd19783">
    <property type="entry name" value="Bbox2_TRIM43-like"/>
    <property type="match status" value="1"/>
</dbReference>
<dbReference type="Pfam" id="PF15227">
    <property type="entry name" value="zf-C3HC4_4"/>
    <property type="match status" value="1"/>
</dbReference>
<keyword evidence="3" id="KW-0862">Zinc</keyword>
<evidence type="ECO:0000256" key="1">
    <source>
        <dbReference type="ARBA" id="ARBA00022723"/>
    </source>
</evidence>
<proteinExistence type="predicted"/>
<evidence type="ECO:0000259" key="8">
    <source>
        <dbReference type="PROSITE" id="PS50188"/>
    </source>
</evidence>
<dbReference type="GeneTree" id="ENSGT00940000160005"/>
<keyword evidence="1" id="KW-0479">Metal-binding</keyword>
<reference evidence="9" key="3">
    <citation type="submission" date="2025-09" db="UniProtKB">
        <authorList>
            <consortium name="Ensembl"/>
        </authorList>
    </citation>
    <scope>IDENTIFICATION</scope>
    <source>
        <strain evidence="9">Isolate ISIS603380</strain>
    </source>
</reference>
<reference evidence="9 10" key="1">
    <citation type="submission" date="2009-06" db="EMBL/GenBank/DDBJ databases">
        <title>The Genome Sequence of Loxodonta africana (African elephant).</title>
        <authorList>
            <person name="Di Palma F."/>
            <person name="Heiman D."/>
            <person name="Young S."/>
            <person name="Johnson J."/>
            <person name="Lander E.S."/>
            <person name="Lindblad-Toh K."/>
        </authorList>
    </citation>
    <scope>NUCLEOTIDE SEQUENCE [LARGE SCALE GENOMIC DNA]</scope>
    <source>
        <strain evidence="9 10">Isolate ISIS603380</strain>
    </source>
</reference>
<dbReference type="PROSITE" id="PS50119">
    <property type="entry name" value="ZF_BBOX"/>
    <property type="match status" value="1"/>
</dbReference>